<sequence>MAQDYYQTLGVSKNASADEIKTAYRRLAKQYHPDVSREKDAEEKFKEVSVAYQILSDPKKKQTYDQYGSAAFEPGAGFPSGSGGGRWQNYEGGDFGFGGFKDPFEIFEQFFGSNASFGRSPGQSRKRGGRDLIMDLAIDFMSAIKGGEKEISYQRKAVCPHCQGTGAQRGEAQKTCPQCKGQGQVQQVSRTIFGQFATVGVCPTCLGIGKIIEKKCQQCKGAGRVNASEKMTIKIPAGVDNGMQMRFAAKGESGERGGTSGDLYLHFKVLPHAKFVRQGNDIYLDQPISFSQAALGDIVSVETVDGTVDLKIPESTQSHTIFRLKGKGVPKVHSGGRGDQFVKVIVKTPERLNRRQKELLEELKRNGE</sequence>
<dbReference type="InterPro" id="IPR018253">
    <property type="entry name" value="DnaJ_domain_CS"/>
</dbReference>
<feature type="domain" description="J" evidence="15">
    <location>
        <begin position="4"/>
        <end position="68"/>
    </location>
</feature>
<feature type="repeat" description="CXXCXGXG motif" evidence="13">
    <location>
        <begin position="176"/>
        <end position="183"/>
    </location>
</feature>
<keyword evidence="8 13" id="KW-0862">Zinc</keyword>
<dbReference type="GO" id="GO:0042026">
    <property type="term" value="P:protein refolding"/>
    <property type="evidence" value="ECO:0007669"/>
    <property type="project" value="TreeGrafter"/>
</dbReference>
<dbReference type="NCBIfam" id="TIGR02349">
    <property type="entry name" value="DnaJ_bact"/>
    <property type="match status" value="1"/>
</dbReference>
<feature type="domain" description="CR-type" evidence="16">
    <location>
        <begin position="146"/>
        <end position="228"/>
    </location>
</feature>
<evidence type="ECO:0000256" key="2">
    <source>
        <dbReference type="ARBA" id="ARBA00011738"/>
    </source>
</evidence>
<dbReference type="FunFam" id="2.10.230.10:FF:000002">
    <property type="entry name" value="Molecular chaperone DnaJ"/>
    <property type="match status" value="1"/>
</dbReference>
<feature type="binding site" evidence="13">
    <location>
        <position position="162"/>
    </location>
    <ligand>
        <name>Zn(2+)</name>
        <dbReference type="ChEBI" id="CHEBI:29105"/>
        <label>1</label>
    </ligand>
</feature>
<dbReference type="CDD" id="cd10719">
    <property type="entry name" value="DnaJ_zf"/>
    <property type="match status" value="1"/>
</dbReference>
<comment type="function">
    <text evidence="13">Participates actively in the response to hyperosmotic and heat shock by preventing the aggregation of stress-denatured proteins and by disaggregating proteins, also in an autonomous, DnaK-independent fashion. Unfolded proteins bind initially to DnaJ; upon interaction with the DnaJ-bound protein, DnaK hydrolyzes its bound ATP, resulting in the formation of a stable complex. GrpE releases ADP from DnaK; ATP binding to DnaK triggers the release of the substrate protein, thus completing the reaction cycle. Several rounds of ATP-dependent interactions between DnaJ, DnaK and GrpE are required for fully efficient folding. Also involved, together with DnaK and GrpE, in the DNA replication of plasmids through activation of initiation proteins.</text>
</comment>
<feature type="zinc finger region" description="CR-type" evidence="14">
    <location>
        <begin position="146"/>
        <end position="228"/>
    </location>
</feature>
<reference evidence="17 18" key="1">
    <citation type="journal article" date="2015" name="Nature">
        <title>rRNA introns, odd ribosomes, and small enigmatic genomes across a large radiation of phyla.</title>
        <authorList>
            <person name="Brown C.T."/>
            <person name="Hug L.A."/>
            <person name="Thomas B.C."/>
            <person name="Sharon I."/>
            <person name="Castelle C.J."/>
            <person name="Singh A."/>
            <person name="Wilkins M.J."/>
            <person name="Williams K.H."/>
            <person name="Banfield J.F."/>
        </authorList>
    </citation>
    <scope>NUCLEOTIDE SEQUENCE [LARGE SCALE GENOMIC DNA]</scope>
</reference>
<dbReference type="PRINTS" id="PR00625">
    <property type="entry name" value="JDOMAIN"/>
</dbReference>
<keyword evidence="4 13" id="KW-0235">DNA replication</keyword>
<proteinExistence type="inferred from homology"/>
<evidence type="ECO:0000256" key="1">
    <source>
        <dbReference type="ARBA" id="ARBA00004496"/>
    </source>
</evidence>
<dbReference type="NCBIfam" id="NF008035">
    <property type="entry name" value="PRK10767.1"/>
    <property type="match status" value="1"/>
</dbReference>
<evidence type="ECO:0000256" key="5">
    <source>
        <dbReference type="ARBA" id="ARBA00022723"/>
    </source>
</evidence>
<dbReference type="Gene3D" id="2.10.230.10">
    <property type="entry name" value="Heat shock protein DnaJ, cysteine-rich domain"/>
    <property type="match status" value="1"/>
</dbReference>
<dbReference type="PROSITE" id="PS51188">
    <property type="entry name" value="ZF_CR"/>
    <property type="match status" value="1"/>
</dbReference>
<evidence type="ECO:0000256" key="7">
    <source>
        <dbReference type="ARBA" id="ARBA00022771"/>
    </source>
</evidence>
<feature type="binding site" evidence="13">
    <location>
        <position position="202"/>
    </location>
    <ligand>
        <name>Zn(2+)</name>
        <dbReference type="ChEBI" id="CHEBI:29105"/>
        <label>2</label>
    </ligand>
</feature>
<dbReference type="GO" id="GO:0051082">
    <property type="term" value="F:unfolded protein binding"/>
    <property type="evidence" value="ECO:0007669"/>
    <property type="project" value="UniProtKB-UniRule"/>
</dbReference>
<feature type="repeat" description="CXXCXGXG motif" evidence="13">
    <location>
        <begin position="202"/>
        <end position="209"/>
    </location>
</feature>
<comment type="cofactor">
    <cofactor evidence="13">
        <name>Zn(2+)</name>
        <dbReference type="ChEBI" id="CHEBI:29105"/>
    </cofactor>
    <text evidence="13">Binds 2 Zn(2+) ions per monomer.</text>
</comment>
<dbReference type="InterPro" id="IPR001305">
    <property type="entry name" value="HSP_DnaJ_Cys-rich_dom"/>
</dbReference>
<evidence type="ECO:0000256" key="3">
    <source>
        <dbReference type="ARBA" id="ARBA00022490"/>
    </source>
</evidence>
<organism evidence="17 18">
    <name type="scientific">candidate division CPR1 bacterium GW2011_GWA2_42_17</name>
    <dbReference type="NCBI Taxonomy" id="1618341"/>
    <lineage>
        <taxon>Bacteria</taxon>
        <taxon>candidate division CPR1</taxon>
    </lineage>
</organism>
<dbReference type="PROSITE" id="PS50076">
    <property type="entry name" value="DNAJ_2"/>
    <property type="match status" value="1"/>
</dbReference>
<feature type="binding site" evidence="13">
    <location>
        <position position="159"/>
    </location>
    <ligand>
        <name>Zn(2+)</name>
        <dbReference type="ChEBI" id="CHEBI:29105"/>
        <label>1</label>
    </ligand>
</feature>
<name>A0A0G0Z4K3_9BACT</name>
<dbReference type="InterPro" id="IPR001623">
    <property type="entry name" value="DnaJ_domain"/>
</dbReference>
<dbReference type="SMART" id="SM00271">
    <property type="entry name" value="DnaJ"/>
    <property type="match status" value="1"/>
</dbReference>
<evidence type="ECO:0000256" key="9">
    <source>
        <dbReference type="ARBA" id="ARBA00023016"/>
    </source>
</evidence>
<feature type="binding site" evidence="13">
    <location>
        <position position="219"/>
    </location>
    <ligand>
        <name>Zn(2+)</name>
        <dbReference type="ChEBI" id="CHEBI:29105"/>
        <label>1</label>
    </ligand>
</feature>
<dbReference type="InterPro" id="IPR002939">
    <property type="entry name" value="DnaJ_C"/>
</dbReference>
<comment type="subunit">
    <text evidence="2 13">Homodimer.</text>
</comment>
<feature type="binding site" evidence="13">
    <location>
        <position position="176"/>
    </location>
    <ligand>
        <name>Zn(2+)</name>
        <dbReference type="ChEBI" id="CHEBI:29105"/>
        <label>2</label>
    </ligand>
</feature>
<evidence type="ECO:0000256" key="4">
    <source>
        <dbReference type="ARBA" id="ARBA00022705"/>
    </source>
</evidence>
<dbReference type="GO" id="GO:0006260">
    <property type="term" value="P:DNA replication"/>
    <property type="evidence" value="ECO:0007669"/>
    <property type="project" value="UniProtKB-KW"/>
</dbReference>
<dbReference type="GO" id="GO:0009408">
    <property type="term" value="P:response to heat"/>
    <property type="evidence" value="ECO:0007669"/>
    <property type="project" value="InterPro"/>
</dbReference>
<dbReference type="PATRIC" id="fig|1618341.3.peg.463"/>
<dbReference type="InterPro" id="IPR012724">
    <property type="entry name" value="DnaJ"/>
</dbReference>
<dbReference type="SUPFAM" id="SSF46565">
    <property type="entry name" value="Chaperone J-domain"/>
    <property type="match status" value="1"/>
</dbReference>
<dbReference type="GO" id="GO:0005524">
    <property type="term" value="F:ATP binding"/>
    <property type="evidence" value="ECO:0007669"/>
    <property type="project" value="InterPro"/>
</dbReference>
<dbReference type="GO" id="GO:0008270">
    <property type="term" value="F:zinc ion binding"/>
    <property type="evidence" value="ECO:0007669"/>
    <property type="project" value="UniProtKB-UniRule"/>
</dbReference>
<dbReference type="Pfam" id="PF01556">
    <property type="entry name" value="DnaJ_C"/>
    <property type="match status" value="1"/>
</dbReference>
<feature type="binding site" evidence="13">
    <location>
        <position position="179"/>
    </location>
    <ligand>
        <name>Zn(2+)</name>
        <dbReference type="ChEBI" id="CHEBI:29105"/>
        <label>2</label>
    </ligand>
</feature>
<accession>A0A0G0Z4K3</accession>
<keyword evidence="7 13" id="KW-0863">Zinc-finger</keyword>
<dbReference type="FunFam" id="2.60.260.20:FF:000004">
    <property type="entry name" value="Molecular chaperone DnaJ"/>
    <property type="match status" value="1"/>
</dbReference>
<keyword evidence="5 13" id="KW-0479">Metal-binding</keyword>
<dbReference type="CDD" id="cd10747">
    <property type="entry name" value="DnaJ_C"/>
    <property type="match status" value="1"/>
</dbReference>
<evidence type="ECO:0000256" key="6">
    <source>
        <dbReference type="ARBA" id="ARBA00022737"/>
    </source>
</evidence>
<keyword evidence="6 13" id="KW-0677">Repeat</keyword>
<evidence type="ECO:0000256" key="14">
    <source>
        <dbReference type="PROSITE-ProRule" id="PRU00546"/>
    </source>
</evidence>
<dbReference type="HAMAP" id="MF_01152">
    <property type="entry name" value="DnaJ"/>
    <property type="match status" value="1"/>
</dbReference>
<keyword evidence="3 13" id="KW-0963">Cytoplasm</keyword>
<dbReference type="InterPro" id="IPR008971">
    <property type="entry name" value="HSP40/DnaJ_pept-bd"/>
</dbReference>
<dbReference type="GO" id="GO:0031072">
    <property type="term" value="F:heat shock protein binding"/>
    <property type="evidence" value="ECO:0007669"/>
    <property type="project" value="InterPro"/>
</dbReference>
<evidence type="ECO:0000313" key="18">
    <source>
        <dbReference type="Proteomes" id="UP000034875"/>
    </source>
</evidence>
<keyword evidence="9 13" id="KW-0346">Stress response</keyword>
<feature type="binding site" evidence="13">
    <location>
        <position position="216"/>
    </location>
    <ligand>
        <name>Zn(2+)</name>
        <dbReference type="ChEBI" id="CHEBI:29105"/>
        <label>1</label>
    </ligand>
</feature>
<comment type="similarity">
    <text evidence="11 13">Belongs to the DnaJ family.</text>
</comment>
<dbReference type="GO" id="GO:0005737">
    <property type="term" value="C:cytoplasm"/>
    <property type="evidence" value="ECO:0007669"/>
    <property type="project" value="UniProtKB-SubCell"/>
</dbReference>
<feature type="binding site" evidence="13">
    <location>
        <position position="205"/>
    </location>
    <ligand>
        <name>Zn(2+)</name>
        <dbReference type="ChEBI" id="CHEBI:29105"/>
        <label>2</label>
    </ligand>
</feature>
<gene>
    <name evidence="13" type="primary">dnaJ</name>
    <name evidence="17" type="ORF">UV05_C0026G0008</name>
</gene>
<dbReference type="Pfam" id="PF00684">
    <property type="entry name" value="DnaJ_CXXCXGXG"/>
    <property type="match status" value="1"/>
</dbReference>
<keyword evidence="10 13" id="KW-0143">Chaperone</keyword>
<dbReference type="InterPro" id="IPR036410">
    <property type="entry name" value="HSP_DnaJ_Cys-rich_dom_sf"/>
</dbReference>
<evidence type="ECO:0000259" key="15">
    <source>
        <dbReference type="PROSITE" id="PS50076"/>
    </source>
</evidence>
<comment type="subcellular location">
    <subcellularLocation>
        <location evidence="1 13">Cytoplasm</location>
    </subcellularLocation>
</comment>
<evidence type="ECO:0000256" key="8">
    <source>
        <dbReference type="ARBA" id="ARBA00022833"/>
    </source>
</evidence>
<evidence type="ECO:0000256" key="10">
    <source>
        <dbReference type="ARBA" id="ARBA00023186"/>
    </source>
</evidence>
<feature type="repeat" description="CXXCXGXG motif" evidence="13">
    <location>
        <begin position="216"/>
        <end position="223"/>
    </location>
</feature>
<dbReference type="EMBL" id="LCCZ01000026">
    <property type="protein sequence ID" value="KKS43642.1"/>
    <property type="molecule type" value="Genomic_DNA"/>
</dbReference>
<protein>
    <recommendedName>
        <fullName evidence="12 13">Chaperone protein DnaJ</fullName>
    </recommendedName>
</protein>
<feature type="repeat" description="CXXCXGXG motif" evidence="13">
    <location>
        <begin position="159"/>
        <end position="166"/>
    </location>
</feature>
<dbReference type="SUPFAM" id="SSF49493">
    <property type="entry name" value="HSP40/DnaJ peptide-binding domain"/>
    <property type="match status" value="2"/>
</dbReference>
<evidence type="ECO:0000256" key="12">
    <source>
        <dbReference type="ARBA" id="ARBA00067609"/>
    </source>
</evidence>
<dbReference type="Pfam" id="PF00226">
    <property type="entry name" value="DnaJ"/>
    <property type="match status" value="1"/>
</dbReference>
<dbReference type="Gene3D" id="1.10.287.110">
    <property type="entry name" value="DnaJ domain"/>
    <property type="match status" value="1"/>
</dbReference>
<evidence type="ECO:0000256" key="11">
    <source>
        <dbReference type="ARBA" id="ARBA00061004"/>
    </source>
</evidence>
<comment type="domain">
    <text evidence="13">The J domain is necessary and sufficient to stimulate DnaK ATPase activity. Zinc center 1 plays an important role in the autonomous, DnaK-independent chaperone activity of DnaJ. Zinc center 2 is essential for interaction with DnaK and for DnaJ activity.</text>
</comment>
<dbReference type="Gene3D" id="2.60.260.20">
    <property type="entry name" value="Urease metallochaperone UreE, N-terminal domain"/>
    <property type="match status" value="2"/>
</dbReference>
<dbReference type="PROSITE" id="PS00636">
    <property type="entry name" value="DNAJ_1"/>
    <property type="match status" value="1"/>
</dbReference>
<evidence type="ECO:0000313" key="17">
    <source>
        <dbReference type="EMBL" id="KKS43642.1"/>
    </source>
</evidence>
<dbReference type="InterPro" id="IPR036869">
    <property type="entry name" value="J_dom_sf"/>
</dbReference>
<evidence type="ECO:0000256" key="13">
    <source>
        <dbReference type="HAMAP-Rule" id="MF_01152"/>
    </source>
</evidence>
<dbReference type="SUPFAM" id="SSF57938">
    <property type="entry name" value="DnaJ/Hsp40 cysteine-rich domain"/>
    <property type="match status" value="1"/>
</dbReference>
<dbReference type="PANTHER" id="PTHR43096:SF10">
    <property type="entry name" value="CHAPERONE PROTEIN DNAJ A6, CHLOROPLASTIC"/>
    <property type="match status" value="1"/>
</dbReference>
<dbReference type="CDD" id="cd06257">
    <property type="entry name" value="DnaJ"/>
    <property type="match status" value="1"/>
</dbReference>
<evidence type="ECO:0000259" key="16">
    <source>
        <dbReference type="PROSITE" id="PS51188"/>
    </source>
</evidence>
<dbReference type="AlphaFoldDB" id="A0A0G0Z4K3"/>
<dbReference type="Proteomes" id="UP000034875">
    <property type="component" value="Unassembled WGS sequence"/>
</dbReference>
<dbReference type="PANTHER" id="PTHR43096">
    <property type="entry name" value="DNAJ HOMOLOG 1, MITOCHONDRIAL-RELATED"/>
    <property type="match status" value="1"/>
</dbReference>
<comment type="caution">
    <text evidence="17">The sequence shown here is derived from an EMBL/GenBank/DDBJ whole genome shotgun (WGS) entry which is preliminary data.</text>
</comment>